<reference evidence="3 4" key="1">
    <citation type="journal article" date="2024" name="bioRxiv">
        <title>A reference genome for Trichogramma kaykai: A tiny desert-dwelling parasitoid wasp with competing sex-ratio distorters.</title>
        <authorList>
            <person name="Culotta J."/>
            <person name="Lindsey A.R."/>
        </authorList>
    </citation>
    <scope>NUCLEOTIDE SEQUENCE [LARGE SCALE GENOMIC DNA]</scope>
    <source>
        <strain evidence="3 4">KSX58</strain>
    </source>
</reference>
<evidence type="ECO:0000259" key="2">
    <source>
        <dbReference type="Pfam" id="PF23055"/>
    </source>
</evidence>
<keyword evidence="4" id="KW-1185">Reference proteome</keyword>
<feature type="compositionally biased region" description="Polar residues" evidence="1">
    <location>
        <begin position="1"/>
        <end position="29"/>
    </location>
</feature>
<protein>
    <recommendedName>
        <fullName evidence="2">DUF7041 domain-containing protein</fullName>
    </recommendedName>
</protein>
<evidence type="ECO:0000313" key="4">
    <source>
        <dbReference type="Proteomes" id="UP001627154"/>
    </source>
</evidence>
<dbReference type="InterPro" id="IPR055469">
    <property type="entry name" value="DUF7041"/>
</dbReference>
<feature type="region of interest" description="Disordered" evidence="1">
    <location>
        <begin position="1"/>
        <end position="48"/>
    </location>
</feature>
<accession>A0ABD2W9H2</accession>
<gene>
    <name evidence="3" type="ORF">TKK_015774</name>
</gene>
<evidence type="ECO:0000313" key="3">
    <source>
        <dbReference type="EMBL" id="KAL3389567.1"/>
    </source>
</evidence>
<proteinExistence type="predicted"/>
<evidence type="ECO:0000256" key="1">
    <source>
        <dbReference type="SAM" id="MobiDB-lite"/>
    </source>
</evidence>
<feature type="domain" description="DUF7041" evidence="2">
    <location>
        <begin position="60"/>
        <end position="133"/>
    </location>
</feature>
<dbReference type="EMBL" id="JBJJXI010000123">
    <property type="protein sequence ID" value="KAL3389567.1"/>
    <property type="molecule type" value="Genomic_DNA"/>
</dbReference>
<dbReference type="Proteomes" id="UP001627154">
    <property type="component" value="Unassembled WGS sequence"/>
</dbReference>
<organism evidence="3 4">
    <name type="scientific">Trichogramma kaykai</name>
    <dbReference type="NCBI Taxonomy" id="54128"/>
    <lineage>
        <taxon>Eukaryota</taxon>
        <taxon>Metazoa</taxon>
        <taxon>Ecdysozoa</taxon>
        <taxon>Arthropoda</taxon>
        <taxon>Hexapoda</taxon>
        <taxon>Insecta</taxon>
        <taxon>Pterygota</taxon>
        <taxon>Neoptera</taxon>
        <taxon>Endopterygota</taxon>
        <taxon>Hymenoptera</taxon>
        <taxon>Apocrita</taxon>
        <taxon>Proctotrupomorpha</taxon>
        <taxon>Chalcidoidea</taxon>
        <taxon>Trichogrammatidae</taxon>
        <taxon>Trichogramma</taxon>
    </lineage>
</organism>
<sequence length="136" mass="15150">MTQSQWQYSSPLTQPSTQASGAQQASLPQQEPRHVPPTAASVPAQSMTAQNAALRKLDKMPEFYKHSPQLWINLLESQFAAAQVTSQIDKYYHLATKLGHDVTAELKHSLLTLPSGNEYDSLKSVLVRKYVENDNV</sequence>
<comment type="caution">
    <text evidence="3">The sequence shown here is derived from an EMBL/GenBank/DDBJ whole genome shotgun (WGS) entry which is preliminary data.</text>
</comment>
<dbReference type="AlphaFoldDB" id="A0ABD2W9H2"/>
<dbReference type="Pfam" id="PF23055">
    <property type="entry name" value="DUF7041"/>
    <property type="match status" value="1"/>
</dbReference>
<name>A0ABD2W9H2_9HYME</name>